<sequence>MAEIKQFPSWEDGSSSTIIDIINGSKTAPAPPANSLNDLESYSEIEFGYYAHLSAANDLPQFEAKIEESIRDLGFKEFSYFRSDGGAADSERLVTVSRDLLKDYFAERLFEYDLILPYADNNTAPLYQSTLHDYVKNAPFDIDMTQMMRAIGELNKSHGYHEFYNTLAKAKSGTGNVVLSVTVRGCSPVELKRIVRGSESTLQLLCEAIDFVASRKFPDSLFGSAPSDDNPSYLINPKPLGVLDTLANNDLNISQVADRLNISVVTANKHLEAARKAFGARTNYAAIKKAILNGLIIYRK</sequence>
<keyword evidence="2" id="KW-1185">Reference proteome</keyword>
<name>A0ABY5TQG1_9GAMM</name>
<evidence type="ECO:0008006" key="3">
    <source>
        <dbReference type="Google" id="ProtNLM"/>
    </source>
</evidence>
<accession>A0ABY5TQG1</accession>
<evidence type="ECO:0000313" key="2">
    <source>
        <dbReference type="Proteomes" id="UP001059934"/>
    </source>
</evidence>
<dbReference type="SUPFAM" id="SSF46894">
    <property type="entry name" value="C-terminal effector domain of the bipartite response regulators"/>
    <property type="match status" value="1"/>
</dbReference>
<dbReference type="Proteomes" id="UP001059934">
    <property type="component" value="Chromosome"/>
</dbReference>
<protein>
    <recommendedName>
        <fullName evidence="3">HTH luxR-type domain-containing protein</fullName>
    </recommendedName>
</protein>
<organism evidence="1 2">
    <name type="scientific">SAR92 clade bacterium H455</name>
    <dbReference type="NCBI Taxonomy" id="2974818"/>
    <lineage>
        <taxon>Bacteria</taxon>
        <taxon>Pseudomonadati</taxon>
        <taxon>Pseudomonadota</taxon>
        <taxon>Gammaproteobacteria</taxon>
        <taxon>Cellvibrionales</taxon>
        <taxon>Porticoccaceae</taxon>
        <taxon>SAR92 clade</taxon>
    </lineage>
</organism>
<dbReference type="InterPro" id="IPR036693">
    <property type="entry name" value="TF_LuxR_autoind-bd_dom_sf"/>
</dbReference>
<proteinExistence type="predicted"/>
<evidence type="ECO:0000313" key="1">
    <source>
        <dbReference type="EMBL" id="UVW34379.1"/>
    </source>
</evidence>
<dbReference type="EMBL" id="CP103416">
    <property type="protein sequence ID" value="UVW34379.1"/>
    <property type="molecule type" value="Genomic_DNA"/>
</dbReference>
<dbReference type="Gene3D" id="3.30.450.80">
    <property type="entry name" value="Transcription factor LuxR-like, autoinducer-binding domain"/>
    <property type="match status" value="1"/>
</dbReference>
<dbReference type="Gene3D" id="1.10.10.10">
    <property type="entry name" value="Winged helix-like DNA-binding domain superfamily/Winged helix DNA-binding domain"/>
    <property type="match status" value="1"/>
</dbReference>
<dbReference type="InterPro" id="IPR016032">
    <property type="entry name" value="Sig_transdc_resp-reg_C-effctor"/>
</dbReference>
<gene>
    <name evidence="1" type="ORF">NYF23_10170</name>
</gene>
<dbReference type="InterPro" id="IPR036388">
    <property type="entry name" value="WH-like_DNA-bd_sf"/>
</dbReference>
<reference evidence="1" key="1">
    <citation type="submission" date="2022-08" db="EMBL/GenBank/DDBJ databases">
        <title>Catabolic pathway analysis in culturable SAR92 clade bacteria reveals their overlooked roles in DMSP degradation in coastal seas.</title>
        <authorList>
            <person name="He X."/>
            <person name="Zhang X."/>
            <person name="Zhang Y."/>
        </authorList>
    </citation>
    <scope>NUCLEOTIDE SEQUENCE</scope>
    <source>
        <strain evidence="1">H455</strain>
    </source>
</reference>